<dbReference type="Proteomes" id="UP000316882">
    <property type="component" value="Unassembled WGS sequence"/>
</dbReference>
<evidence type="ECO:0000313" key="2">
    <source>
        <dbReference type="Proteomes" id="UP000316882"/>
    </source>
</evidence>
<dbReference type="AlphaFoldDB" id="A0A4Y3PV23"/>
<sequence length="173" mass="18954">MAKQVSEKLVGYRVYKDGKDFLGTADVTLPSLEYLTETVKGAGIAGEVDSPTIGLFGSMTITLNWRTIEESAIRLAAPQAHAVDFWGSQQVFVQSTGAYDTVAVKLSVRAVPKKFDLGKFEQGAATDSSSEFEVIYLKLTHGEKVLLELDKYNYICVIDGVDYLAKVRAQLGY</sequence>
<organism evidence="1 2">
    <name type="scientific">Brevibacillus parabrevis</name>
    <dbReference type="NCBI Taxonomy" id="54914"/>
    <lineage>
        <taxon>Bacteria</taxon>
        <taxon>Bacillati</taxon>
        <taxon>Bacillota</taxon>
        <taxon>Bacilli</taxon>
        <taxon>Bacillales</taxon>
        <taxon>Paenibacillaceae</taxon>
        <taxon>Brevibacillus</taxon>
    </lineage>
</organism>
<gene>
    <name evidence="1" type="ORF">BPA01_48880</name>
</gene>
<dbReference type="RefSeq" id="WP_122965321.1">
    <property type="nucleotide sequence ID" value="NZ_BJMH01000037.1"/>
</dbReference>
<dbReference type="InterPro" id="IPR006498">
    <property type="entry name" value="Tail_tube"/>
</dbReference>
<comment type="caution">
    <text evidence="1">The sequence shown here is derived from an EMBL/GenBank/DDBJ whole genome shotgun (WGS) entry which is preliminary data.</text>
</comment>
<dbReference type="EMBL" id="BJMH01000037">
    <property type="protein sequence ID" value="GEB35308.1"/>
    <property type="molecule type" value="Genomic_DNA"/>
</dbReference>
<accession>A0A4Y3PV23</accession>
<evidence type="ECO:0008006" key="3">
    <source>
        <dbReference type="Google" id="ProtNLM"/>
    </source>
</evidence>
<proteinExistence type="predicted"/>
<name>A0A4Y3PV23_BREPA</name>
<dbReference type="Pfam" id="PF04985">
    <property type="entry name" value="Phage_tube"/>
    <property type="match status" value="1"/>
</dbReference>
<keyword evidence="2" id="KW-1185">Reference proteome</keyword>
<evidence type="ECO:0000313" key="1">
    <source>
        <dbReference type="EMBL" id="GEB35308.1"/>
    </source>
</evidence>
<reference evidence="1 2" key="1">
    <citation type="submission" date="2019-06" db="EMBL/GenBank/DDBJ databases">
        <title>Whole genome shotgun sequence of Brevibacillus parabrevis NBRC 12334.</title>
        <authorList>
            <person name="Hosoyama A."/>
            <person name="Uohara A."/>
            <person name="Ohji S."/>
            <person name="Ichikawa N."/>
        </authorList>
    </citation>
    <scope>NUCLEOTIDE SEQUENCE [LARGE SCALE GENOMIC DNA]</scope>
    <source>
        <strain evidence="1 2">NBRC 12334</strain>
    </source>
</reference>
<protein>
    <recommendedName>
        <fullName evidence="3">Phage tail protein</fullName>
    </recommendedName>
</protein>